<evidence type="ECO:0000313" key="3">
    <source>
        <dbReference type="EMBL" id="KAK2566294.1"/>
    </source>
</evidence>
<dbReference type="GO" id="GO:0005730">
    <property type="term" value="C:nucleolus"/>
    <property type="evidence" value="ECO:0007669"/>
    <property type="project" value="InterPro"/>
</dbReference>
<dbReference type="PANTHER" id="PTHR23216">
    <property type="entry name" value="NUCLEOLAR AND COILED-BODY PHOSPHOPROTEIN 1"/>
    <property type="match status" value="1"/>
</dbReference>
<keyword evidence="4" id="KW-1185">Reference proteome</keyword>
<gene>
    <name evidence="3" type="ORF">P5673_009782</name>
</gene>
<evidence type="ECO:0000256" key="1">
    <source>
        <dbReference type="SAM" id="MobiDB-lite"/>
    </source>
</evidence>
<accession>A0AAD9QRS8</accession>
<name>A0AAD9QRS8_ACRCE</name>
<dbReference type="InterPro" id="IPR007718">
    <property type="entry name" value="Srp40_C"/>
</dbReference>
<dbReference type="PANTHER" id="PTHR23216:SF1">
    <property type="entry name" value="NUCLEOLAR AND COILED-BODY PHOSPHOPROTEIN 1"/>
    <property type="match status" value="1"/>
</dbReference>
<reference evidence="3" key="1">
    <citation type="journal article" date="2023" name="G3 (Bethesda)">
        <title>Whole genome assembly and annotation of the endangered Caribbean coral Acropora cervicornis.</title>
        <authorList>
            <person name="Selwyn J.D."/>
            <person name="Vollmer S.V."/>
        </authorList>
    </citation>
    <scope>NUCLEOTIDE SEQUENCE</scope>
    <source>
        <strain evidence="3">K2</strain>
    </source>
</reference>
<evidence type="ECO:0000259" key="2">
    <source>
        <dbReference type="Pfam" id="PF05022"/>
    </source>
</evidence>
<feature type="domain" description="Srp40 C-terminal" evidence="2">
    <location>
        <begin position="32"/>
        <end position="75"/>
    </location>
</feature>
<sequence>MSTTTFSYLPAASTPASNSKVNVKDGGSKTSFRRVKEEDIAVDPRLKDNSFEAKAGSRGDWGEKANKDLKFVKGGNTCTLEKLI</sequence>
<comment type="caution">
    <text evidence="3">The sequence shown here is derived from an EMBL/GenBank/DDBJ whole genome shotgun (WGS) entry which is preliminary data.</text>
</comment>
<dbReference type="Proteomes" id="UP001249851">
    <property type="component" value="Unassembled WGS sequence"/>
</dbReference>
<proteinExistence type="predicted"/>
<reference evidence="3" key="2">
    <citation type="journal article" date="2023" name="Science">
        <title>Genomic signatures of disease resistance in endangered staghorn corals.</title>
        <authorList>
            <person name="Vollmer S.V."/>
            <person name="Selwyn J.D."/>
            <person name="Despard B.A."/>
            <person name="Roesel C.L."/>
        </authorList>
    </citation>
    <scope>NUCLEOTIDE SEQUENCE</scope>
    <source>
        <strain evidence="3">K2</strain>
    </source>
</reference>
<dbReference type="InterPro" id="IPR039191">
    <property type="entry name" value="Nopp140-like"/>
</dbReference>
<dbReference type="AlphaFoldDB" id="A0AAD9QRS8"/>
<organism evidence="3 4">
    <name type="scientific">Acropora cervicornis</name>
    <name type="common">Staghorn coral</name>
    <dbReference type="NCBI Taxonomy" id="6130"/>
    <lineage>
        <taxon>Eukaryota</taxon>
        <taxon>Metazoa</taxon>
        <taxon>Cnidaria</taxon>
        <taxon>Anthozoa</taxon>
        <taxon>Hexacorallia</taxon>
        <taxon>Scleractinia</taxon>
        <taxon>Astrocoeniina</taxon>
        <taxon>Acroporidae</taxon>
        <taxon>Acropora</taxon>
    </lineage>
</organism>
<evidence type="ECO:0000313" key="4">
    <source>
        <dbReference type="Proteomes" id="UP001249851"/>
    </source>
</evidence>
<dbReference type="Pfam" id="PF05022">
    <property type="entry name" value="SRP40_C"/>
    <property type="match status" value="1"/>
</dbReference>
<protein>
    <submittedName>
        <fullName evidence="3">Nucleolar and coiled-body phosphoprotein 1</fullName>
    </submittedName>
</protein>
<dbReference type="EMBL" id="JARQWQ010000017">
    <property type="protein sequence ID" value="KAK2566294.1"/>
    <property type="molecule type" value="Genomic_DNA"/>
</dbReference>
<feature type="region of interest" description="Disordered" evidence="1">
    <location>
        <begin position="1"/>
        <end position="29"/>
    </location>
</feature>
<dbReference type="GO" id="GO:0005654">
    <property type="term" value="C:nucleoplasm"/>
    <property type="evidence" value="ECO:0007669"/>
    <property type="project" value="TreeGrafter"/>
</dbReference>